<dbReference type="InterPro" id="IPR032710">
    <property type="entry name" value="NTF2-like_dom_sf"/>
</dbReference>
<proteinExistence type="predicted"/>
<gene>
    <name evidence="2" type="ORF">B2J93_1740</name>
</gene>
<dbReference type="STRING" id="503106.A0A218ZC86"/>
<name>A0A218ZC86_9HELO</name>
<sequence>MSEPTEDTQVKVAANAAEDFVKTFYPALSGMKGNIASFYIKPTIANPLQPTITINGNIIADPEAVQAAMDEYEERPKYEVQSYDCHVLNSNYNVGAGDSNLGPDKDGKKMSILVLCSGSVRYPVEGGDEPRGFTESIILVPNWESHGPQAAKGLKKWLIASQTFRIVF</sequence>
<dbReference type="InterPro" id="IPR018222">
    <property type="entry name" value="Nuclear_transport_factor_2_euk"/>
</dbReference>
<feature type="domain" description="NTF2" evidence="1">
    <location>
        <begin position="16"/>
        <end position="166"/>
    </location>
</feature>
<evidence type="ECO:0000313" key="3">
    <source>
        <dbReference type="Proteomes" id="UP000242519"/>
    </source>
</evidence>
<dbReference type="EMBL" id="MZNU01000061">
    <property type="protein sequence ID" value="OWP05691.1"/>
    <property type="molecule type" value="Genomic_DNA"/>
</dbReference>
<accession>A0A218ZC86</accession>
<dbReference type="InParanoid" id="A0A218ZC86"/>
<evidence type="ECO:0000313" key="2">
    <source>
        <dbReference type="EMBL" id="OWP05691.1"/>
    </source>
</evidence>
<dbReference type="Gene3D" id="3.10.450.50">
    <property type="match status" value="1"/>
</dbReference>
<dbReference type="GO" id="GO:0006913">
    <property type="term" value="P:nucleocytoplasmic transport"/>
    <property type="evidence" value="ECO:0007669"/>
    <property type="project" value="InterPro"/>
</dbReference>
<dbReference type="AlphaFoldDB" id="A0A218ZC86"/>
<comment type="caution">
    <text evidence="2">The sequence shown here is derived from an EMBL/GenBank/DDBJ whole genome shotgun (WGS) entry which is preliminary data.</text>
</comment>
<reference evidence="2 3" key="1">
    <citation type="submission" date="2017-04" db="EMBL/GenBank/DDBJ databases">
        <title>Draft genome sequence of Marssonina coronaria NL1: causal agent of apple blotch.</title>
        <authorList>
            <person name="Cheng Q."/>
        </authorList>
    </citation>
    <scope>NUCLEOTIDE SEQUENCE [LARGE SCALE GENOMIC DNA]</scope>
    <source>
        <strain evidence="2 3">NL1</strain>
    </source>
</reference>
<dbReference type="PANTHER" id="PTHR12612">
    <property type="entry name" value="NUCLEAR TRANSPORT FACTOR 2"/>
    <property type="match status" value="1"/>
</dbReference>
<dbReference type="SUPFAM" id="SSF54427">
    <property type="entry name" value="NTF2-like"/>
    <property type="match status" value="1"/>
</dbReference>
<dbReference type="Proteomes" id="UP000242519">
    <property type="component" value="Unassembled WGS sequence"/>
</dbReference>
<dbReference type="InterPro" id="IPR045875">
    <property type="entry name" value="NTF2"/>
</dbReference>
<dbReference type="OrthoDB" id="25408at2759"/>
<evidence type="ECO:0000259" key="1">
    <source>
        <dbReference type="PROSITE" id="PS50177"/>
    </source>
</evidence>
<keyword evidence="3" id="KW-1185">Reference proteome</keyword>
<protein>
    <recommendedName>
        <fullName evidence="1">NTF2 domain-containing protein</fullName>
    </recommendedName>
</protein>
<dbReference type="PROSITE" id="PS50177">
    <property type="entry name" value="NTF2_DOMAIN"/>
    <property type="match status" value="1"/>
</dbReference>
<organism evidence="2 3">
    <name type="scientific">Diplocarpon coronariae</name>
    <dbReference type="NCBI Taxonomy" id="2795749"/>
    <lineage>
        <taxon>Eukaryota</taxon>
        <taxon>Fungi</taxon>
        <taxon>Dikarya</taxon>
        <taxon>Ascomycota</taxon>
        <taxon>Pezizomycotina</taxon>
        <taxon>Leotiomycetes</taxon>
        <taxon>Helotiales</taxon>
        <taxon>Drepanopezizaceae</taxon>
        <taxon>Diplocarpon</taxon>
    </lineage>
</organism>